<dbReference type="NCBIfam" id="NF008229">
    <property type="entry name" value="PRK10996.1"/>
    <property type="match status" value="1"/>
</dbReference>
<dbReference type="InterPro" id="IPR017937">
    <property type="entry name" value="Thioredoxin_CS"/>
</dbReference>
<dbReference type="Pfam" id="PF00085">
    <property type="entry name" value="Thioredoxin"/>
    <property type="match status" value="1"/>
</dbReference>
<reference evidence="9 10" key="1">
    <citation type="submission" date="2024-04" db="EMBL/GenBank/DDBJ databases">
        <title>Aurantiacibacter sp. DGU6 16S ribosomal RNA gene Genome sequencing and assembly.</title>
        <authorList>
            <person name="Park S."/>
        </authorList>
    </citation>
    <scope>NUCLEOTIDE SEQUENCE [LARGE SCALE GENOMIC DNA]</scope>
    <source>
        <strain evidence="9 10">DGU6</strain>
    </source>
</reference>
<organism evidence="9 10">
    <name type="scientific">Aurantiacibacter gilvus</name>
    <dbReference type="NCBI Taxonomy" id="3139141"/>
    <lineage>
        <taxon>Bacteria</taxon>
        <taxon>Pseudomonadati</taxon>
        <taxon>Pseudomonadota</taxon>
        <taxon>Alphaproteobacteria</taxon>
        <taxon>Sphingomonadales</taxon>
        <taxon>Erythrobacteraceae</taxon>
        <taxon>Aurantiacibacter</taxon>
    </lineage>
</organism>
<dbReference type="RefSeq" id="WP_341671801.1">
    <property type="nucleotide sequence ID" value="NZ_JBBYHV010000001.1"/>
</dbReference>
<dbReference type="PRINTS" id="PR00421">
    <property type="entry name" value="THIOREDOXIN"/>
</dbReference>
<evidence type="ECO:0000256" key="1">
    <source>
        <dbReference type="ARBA" id="ARBA00008987"/>
    </source>
</evidence>
<keyword evidence="6" id="KW-0676">Redox-active center</keyword>
<protein>
    <recommendedName>
        <fullName evidence="7">Thioredoxin</fullName>
    </recommendedName>
</protein>
<evidence type="ECO:0000256" key="7">
    <source>
        <dbReference type="NCBIfam" id="TIGR01068"/>
    </source>
</evidence>
<evidence type="ECO:0000256" key="6">
    <source>
        <dbReference type="ARBA" id="ARBA00023284"/>
    </source>
</evidence>
<dbReference type="PANTHER" id="PTHR45663:SF11">
    <property type="entry name" value="GEO12009P1"/>
    <property type="match status" value="1"/>
</dbReference>
<evidence type="ECO:0000256" key="5">
    <source>
        <dbReference type="ARBA" id="ARBA00023157"/>
    </source>
</evidence>
<dbReference type="Gene3D" id="2.30.30.380">
    <property type="entry name" value="Zn-finger domain of Sec23/24"/>
    <property type="match status" value="1"/>
</dbReference>
<sequence length="145" mass="15631">MSSEIAVCGHCGKLNRLPGERLADNPTCGSCKRPVFTGRPIDASQELFDRFVSKGSQPVLVDFWASWCGPCKMMAPAFASAAAKLEPHIRLLKVDTEAQQALAARYQIQSIPTLMLFKGGRAAGRQAGAMPENAIVTWARQQAGV</sequence>
<dbReference type="InterPro" id="IPR013766">
    <property type="entry name" value="Thioredoxin_domain"/>
</dbReference>
<gene>
    <name evidence="9" type="primary">trxC</name>
    <name evidence="9" type="ORF">AAEO60_01140</name>
</gene>
<keyword evidence="5" id="KW-1015">Disulfide bond</keyword>
<keyword evidence="2" id="KW-0813">Transport</keyword>
<dbReference type="Pfam" id="PF21352">
    <property type="entry name" value="Zn_ribbon_Thio2"/>
    <property type="match status" value="1"/>
</dbReference>
<comment type="caution">
    <text evidence="9">The sequence shown here is derived from an EMBL/GenBank/DDBJ whole genome shotgun (WGS) entry which is preliminary data.</text>
</comment>
<feature type="domain" description="Thioredoxin" evidence="8">
    <location>
        <begin position="27"/>
        <end position="144"/>
    </location>
</feature>
<dbReference type="Gene3D" id="3.40.30.10">
    <property type="entry name" value="Glutaredoxin"/>
    <property type="match status" value="1"/>
</dbReference>
<comment type="similarity">
    <text evidence="1">Belongs to the thioredoxin family.</text>
</comment>
<dbReference type="PROSITE" id="PS00194">
    <property type="entry name" value="THIOREDOXIN_1"/>
    <property type="match status" value="1"/>
</dbReference>
<evidence type="ECO:0000313" key="9">
    <source>
        <dbReference type="EMBL" id="MEL1249269.1"/>
    </source>
</evidence>
<evidence type="ECO:0000256" key="2">
    <source>
        <dbReference type="ARBA" id="ARBA00022448"/>
    </source>
</evidence>
<evidence type="ECO:0000256" key="3">
    <source>
        <dbReference type="ARBA" id="ARBA00022723"/>
    </source>
</evidence>
<keyword evidence="4" id="KW-0249">Electron transport</keyword>
<keyword evidence="3" id="KW-0479">Metal-binding</keyword>
<accession>A0ABU9IA25</accession>
<evidence type="ECO:0000259" key="8">
    <source>
        <dbReference type="PROSITE" id="PS51352"/>
    </source>
</evidence>
<evidence type="ECO:0000313" key="10">
    <source>
        <dbReference type="Proteomes" id="UP001497045"/>
    </source>
</evidence>
<proteinExistence type="inferred from homology"/>
<dbReference type="InterPro" id="IPR036249">
    <property type="entry name" value="Thioredoxin-like_sf"/>
</dbReference>
<name>A0ABU9IA25_9SPHN</name>
<dbReference type="InterPro" id="IPR049299">
    <property type="entry name" value="Thio2_N"/>
</dbReference>
<dbReference type="NCBIfam" id="TIGR01068">
    <property type="entry name" value="thioredoxin"/>
    <property type="match status" value="1"/>
</dbReference>
<dbReference type="EMBL" id="JBBYHV010000001">
    <property type="protein sequence ID" value="MEL1249269.1"/>
    <property type="molecule type" value="Genomic_DNA"/>
</dbReference>
<dbReference type="PROSITE" id="PS51352">
    <property type="entry name" value="THIOREDOXIN_2"/>
    <property type="match status" value="1"/>
</dbReference>
<dbReference type="Proteomes" id="UP001497045">
    <property type="component" value="Unassembled WGS sequence"/>
</dbReference>
<dbReference type="CDD" id="cd02947">
    <property type="entry name" value="TRX_family"/>
    <property type="match status" value="1"/>
</dbReference>
<dbReference type="PANTHER" id="PTHR45663">
    <property type="entry name" value="GEO12009P1"/>
    <property type="match status" value="1"/>
</dbReference>
<dbReference type="InterPro" id="IPR005746">
    <property type="entry name" value="Thioredoxin"/>
</dbReference>
<dbReference type="SUPFAM" id="SSF52833">
    <property type="entry name" value="Thioredoxin-like"/>
    <property type="match status" value="1"/>
</dbReference>
<evidence type="ECO:0000256" key="4">
    <source>
        <dbReference type="ARBA" id="ARBA00022982"/>
    </source>
</evidence>
<keyword evidence="10" id="KW-1185">Reference proteome</keyword>